<name>A0ABD2Y2M4_9GENT</name>
<evidence type="ECO:0000313" key="2">
    <source>
        <dbReference type="Proteomes" id="UP001630127"/>
    </source>
</evidence>
<proteinExistence type="predicted"/>
<sequence length="219" mass="25767">MEPLSLLIAEYVEAEKSDDKVVLQIFEITVSVFGIYHKRSQGLLAEKMLEMLEQVSQVSEQVNFIASELMEFIEQTRTAELKTSTCWMVVVALDILLDSHFLMEEITFFREVIMRTMFFYQDLQFFLTILEDSSNTYHDPPIFRSLENVADRARNVVEDCMMDNPIEWEMKYFLDVVINIATHSLEREINLEKVVRDIFDGQEGISQYLFQTSEEIHYI</sequence>
<evidence type="ECO:0000313" key="1">
    <source>
        <dbReference type="EMBL" id="KAL3501794.1"/>
    </source>
</evidence>
<gene>
    <name evidence="1" type="ORF">ACH5RR_036243</name>
</gene>
<organism evidence="1 2">
    <name type="scientific">Cinchona calisaya</name>
    <dbReference type="NCBI Taxonomy" id="153742"/>
    <lineage>
        <taxon>Eukaryota</taxon>
        <taxon>Viridiplantae</taxon>
        <taxon>Streptophyta</taxon>
        <taxon>Embryophyta</taxon>
        <taxon>Tracheophyta</taxon>
        <taxon>Spermatophyta</taxon>
        <taxon>Magnoliopsida</taxon>
        <taxon>eudicotyledons</taxon>
        <taxon>Gunneridae</taxon>
        <taxon>Pentapetalae</taxon>
        <taxon>asterids</taxon>
        <taxon>lamiids</taxon>
        <taxon>Gentianales</taxon>
        <taxon>Rubiaceae</taxon>
        <taxon>Cinchonoideae</taxon>
        <taxon>Cinchoneae</taxon>
        <taxon>Cinchona</taxon>
    </lineage>
</organism>
<dbReference type="EMBL" id="JBJUIK010000015">
    <property type="protein sequence ID" value="KAL3501794.1"/>
    <property type="molecule type" value="Genomic_DNA"/>
</dbReference>
<reference evidence="1 2" key="1">
    <citation type="submission" date="2024-11" db="EMBL/GenBank/DDBJ databases">
        <title>A near-complete genome assembly of Cinchona calisaya.</title>
        <authorList>
            <person name="Lian D.C."/>
            <person name="Zhao X.W."/>
            <person name="Wei L."/>
        </authorList>
    </citation>
    <scope>NUCLEOTIDE SEQUENCE [LARGE SCALE GENOMIC DNA]</scope>
    <source>
        <tissue evidence="1">Nenye</tissue>
    </source>
</reference>
<keyword evidence="2" id="KW-1185">Reference proteome</keyword>
<accession>A0ABD2Y2M4</accession>
<comment type="caution">
    <text evidence="1">The sequence shown here is derived from an EMBL/GenBank/DDBJ whole genome shotgun (WGS) entry which is preliminary data.</text>
</comment>
<dbReference type="AlphaFoldDB" id="A0ABD2Y2M4"/>
<dbReference type="Proteomes" id="UP001630127">
    <property type="component" value="Unassembled WGS sequence"/>
</dbReference>
<protein>
    <submittedName>
        <fullName evidence="1">Uncharacterized protein</fullName>
    </submittedName>
</protein>